<feature type="region of interest" description="Disordered" evidence="1">
    <location>
        <begin position="249"/>
        <end position="284"/>
    </location>
</feature>
<name>A0A0D7B6Q2_9AGAR</name>
<dbReference type="AlphaFoldDB" id="A0A0D7B6Q2"/>
<organism evidence="2 3">
    <name type="scientific">Cylindrobasidium torrendii FP15055 ss-10</name>
    <dbReference type="NCBI Taxonomy" id="1314674"/>
    <lineage>
        <taxon>Eukaryota</taxon>
        <taxon>Fungi</taxon>
        <taxon>Dikarya</taxon>
        <taxon>Basidiomycota</taxon>
        <taxon>Agaricomycotina</taxon>
        <taxon>Agaricomycetes</taxon>
        <taxon>Agaricomycetidae</taxon>
        <taxon>Agaricales</taxon>
        <taxon>Marasmiineae</taxon>
        <taxon>Physalacriaceae</taxon>
        <taxon>Cylindrobasidium</taxon>
    </lineage>
</organism>
<gene>
    <name evidence="2" type="ORF">CYLTODRAFT_492501</name>
</gene>
<evidence type="ECO:0000313" key="3">
    <source>
        <dbReference type="Proteomes" id="UP000054007"/>
    </source>
</evidence>
<evidence type="ECO:0000313" key="2">
    <source>
        <dbReference type="EMBL" id="KIY65191.1"/>
    </source>
</evidence>
<dbReference type="STRING" id="1314674.A0A0D7B6Q2"/>
<dbReference type="OrthoDB" id="2536866at2759"/>
<proteinExistence type="predicted"/>
<evidence type="ECO:0000256" key="1">
    <source>
        <dbReference type="SAM" id="MobiDB-lite"/>
    </source>
</evidence>
<accession>A0A0D7B6Q2</accession>
<dbReference type="Proteomes" id="UP000054007">
    <property type="component" value="Unassembled WGS sequence"/>
</dbReference>
<keyword evidence="3" id="KW-1185">Reference proteome</keyword>
<protein>
    <submittedName>
        <fullName evidence="2">Uncharacterized protein</fullName>
    </submittedName>
</protein>
<dbReference type="EMBL" id="KN880600">
    <property type="protein sequence ID" value="KIY65191.1"/>
    <property type="molecule type" value="Genomic_DNA"/>
</dbReference>
<sequence length="383" mass="42831">MIIDEKLLRALASPPPYRQASGGAVNSSQRPSSVLPTLPANILLQITYSVFPIGILVDDCDLSMQGDVFAIQREALHFLADSLRLVNRSFYAVCMHILRSIYFPAYCRFIRPPYTSDPIPSLMGNASSSEVNAHRELAVLDRFIVLVSHEDQRLQASDLQLPREEAYRDLFDIMQPKNRMEDLVLTIGRQLGAVCDVDDVPPYSRDAQSTLDTPSSCASSIYSMDKKETDEELPEKLSDWEMTSICPSLPSNPWPKHTSTRQKSRGLLSFLRPKKKKPAPPPQVIASRPRVIEPLPFEALSVTFSPRKVGLVYSPPRSRPCRSATFPLPPSSPAFTPYVSSSLGASTSPRKRTIVEVVRHRDESLESCALRLVQALLVWLKEE</sequence>
<reference evidence="2 3" key="1">
    <citation type="journal article" date="2015" name="Fungal Genet. Biol.">
        <title>Evolution of novel wood decay mechanisms in Agaricales revealed by the genome sequences of Fistulina hepatica and Cylindrobasidium torrendii.</title>
        <authorList>
            <person name="Floudas D."/>
            <person name="Held B.W."/>
            <person name="Riley R."/>
            <person name="Nagy L.G."/>
            <person name="Koehler G."/>
            <person name="Ransdell A.S."/>
            <person name="Younus H."/>
            <person name="Chow J."/>
            <person name="Chiniquy J."/>
            <person name="Lipzen A."/>
            <person name="Tritt A."/>
            <person name="Sun H."/>
            <person name="Haridas S."/>
            <person name="LaButti K."/>
            <person name="Ohm R.A."/>
            <person name="Kues U."/>
            <person name="Blanchette R.A."/>
            <person name="Grigoriev I.V."/>
            <person name="Minto R.E."/>
            <person name="Hibbett D.S."/>
        </authorList>
    </citation>
    <scope>NUCLEOTIDE SEQUENCE [LARGE SCALE GENOMIC DNA]</scope>
    <source>
        <strain evidence="2 3">FP15055 ss-10</strain>
    </source>
</reference>